<evidence type="ECO:0000313" key="2">
    <source>
        <dbReference type="EMBL" id="KFE68958.1"/>
    </source>
</evidence>
<comment type="caution">
    <text evidence="2">The sequence shown here is derived from an EMBL/GenBank/DDBJ whole genome shotgun (WGS) entry which is preliminary data.</text>
</comment>
<proteinExistence type="predicted"/>
<keyword evidence="3" id="KW-1185">Reference proteome</keyword>
<dbReference type="PATRIC" id="fig|394096.3.peg.2904"/>
<accession>A0A085WMP5</accession>
<dbReference type="OrthoDB" id="5495803at2"/>
<dbReference type="RefSeq" id="WP_044187582.1">
    <property type="nucleotide sequence ID" value="NZ_JMCB01000005.1"/>
</dbReference>
<protein>
    <submittedName>
        <fullName evidence="2">Uncharacterized protein</fullName>
    </submittedName>
</protein>
<name>A0A085WMP5_9BACT</name>
<gene>
    <name evidence="2" type="ORF">DB31_6860</name>
</gene>
<sequence length="282" mass="30329">MSNTVSPWLRGSLLLFCVAVIGALIGTGWEMSGASGEERFDAEVENDAPESDLPRSPRGPGTFSESERQVIRRATSELPPYPRAVPRAMAADYLAPGSPIAVAWFATSDTPDQVLGFYHQAILDAGLPAMQHWYNPNAGYVGHVNPATQETHLVSVLAQGGETLVFVSSGQVDSFLEGQTPLPQELPMPEGASPPVVLTFHEEGRVRYSVQADVPHLRAAELASFYRATFGNQGWTVQEVEQSTEGTHLMASRGAHRISALVKPSSPGALVLLTLDAQEQVQ</sequence>
<dbReference type="AlphaFoldDB" id="A0A085WMP5"/>
<dbReference type="EMBL" id="JMCB01000005">
    <property type="protein sequence ID" value="KFE68958.1"/>
    <property type="molecule type" value="Genomic_DNA"/>
</dbReference>
<dbReference type="Proteomes" id="UP000028725">
    <property type="component" value="Unassembled WGS sequence"/>
</dbReference>
<evidence type="ECO:0000313" key="3">
    <source>
        <dbReference type="Proteomes" id="UP000028725"/>
    </source>
</evidence>
<evidence type="ECO:0000256" key="1">
    <source>
        <dbReference type="SAM" id="MobiDB-lite"/>
    </source>
</evidence>
<dbReference type="STRING" id="394096.DB31_6860"/>
<feature type="region of interest" description="Disordered" evidence="1">
    <location>
        <begin position="36"/>
        <end position="68"/>
    </location>
</feature>
<organism evidence="2 3">
    <name type="scientific">Hyalangium minutum</name>
    <dbReference type="NCBI Taxonomy" id="394096"/>
    <lineage>
        <taxon>Bacteria</taxon>
        <taxon>Pseudomonadati</taxon>
        <taxon>Myxococcota</taxon>
        <taxon>Myxococcia</taxon>
        <taxon>Myxococcales</taxon>
        <taxon>Cystobacterineae</taxon>
        <taxon>Archangiaceae</taxon>
        <taxon>Hyalangium</taxon>
    </lineage>
</organism>
<reference evidence="2 3" key="1">
    <citation type="submission" date="2014-04" db="EMBL/GenBank/DDBJ databases">
        <title>Genome assembly of Hyalangium minutum DSM 14724.</title>
        <authorList>
            <person name="Sharma G."/>
            <person name="Subramanian S."/>
        </authorList>
    </citation>
    <scope>NUCLEOTIDE SEQUENCE [LARGE SCALE GENOMIC DNA]</scope>
    <source>
        <strain evidence="2 3">DSM 14724</strain>
    </source>
</reference>